<keyword evidence="1" id="KW-0645">Protease</keyword>
<organism evidence="4">
    <name type="scientific">marine metagenome</name>
    <dbReference type="NCBI Taxonomy" id="408172"/>
    <lineage>
        <taxon>unclassified sequences</taxon>
        <taxon>metagenomes</taxon>
        <taxon>ecological metagenomes</taxon>
    </lineage>
</organism>
<accession>A0A382H2K5</accession>
<dbReference type="Gene3D" id="2.40.10.120">
    <property type="match status" value="1"/>
</dbReference>
<name>A0A382H2K5_9ZZZZ</name>
<dbReference type="InterPro" id="IPR041489">
    <property type="entry name" value="PDZ_6"/>
</dbReference>
<dbReference type="EMBL" id="UINC01058832">
    <property type="protein sequence ID" value="SVB81546.1"/>
    <property type="molecule type" value="Genomic_DNA"/>
</dbReference>
<dbReference type="InterPro" id="IPR036034">
    <property type="entry name" value="PDZ_sf"/>
</dbReference>
<reference evidence="4" key="1">
    <citation type="submission" date="2018-05" db="EMBL/GenBank/DDBJ databases">
        <authorList>
            <person name="Lanie J.A."/>
            <person name="Ng W.-L."/>
            <person name="Kazmierczak K.M."/>
            <person name="Andrzejewski T.M."/>
            <person name="Davidsen T.M."/>
            <person name="Wayne K.J."/>
            <person name="Tettelin H."/>
            <person name="Glass J.I."/>
            <person name="Rusch D."/>
            <person name="Podicherti R."/>
            <person name="Tsui H.-C.T."/>
            <person name="Winkler M.E."/>
        </authorList>
    </citation>
    <scope>NUCLEOTIDE SEQUENCE</scope>
</reference>
<dbReference type="GO" id="GO:0006508">
    <property type="term" value="P:proteolysis"/>
    <property type="evidence" value="ECO:0007669"/>
    <property type="project" value="UniProtKB-KW"/>
</dbReference>
<dbReference type="InterPro" id="IPR001940">
    <property type="entry name" value="Peptidase_S1C"/>
</dbReference>
<protein>
    <recommendedName>
        <fullName evidence="3">PDZ domain-containing protein</fullName>
    </recommendedName>
</protein>
<dbReference type="Pfam" id="PF17820">
    <property type="entry name" value="PDZ_6"/>
    <property type="match status" value="1"/>
</dbReference>
<evidence type="ECO:0000313" key="4">
    <source>
        <dbReference type="EMBL" id="SVB81546.1"/>
    </source>
</evidence>
<dbReference type="Pfam" id="PF13180">
    <property type="entry name" value="PDZ_2"/>
    <property type="match status" value="1"/>
</dbReference>
<dbReference type="CDD" id="cd06779">
    <property type="entry name" value="cpPDZ_Deg_HtrA-like"/>
    <property type="match status" value="1"/>
</dbReference>
<dbReference type="InterPro" id="IPR051201">
    <property type="entry name" value="Chloro_Bact_Ser_Proteases"/>
</dbReference>
<dbReference type="SMART" id="SM00228">
    <property type="entry name" value="PDZ"/>
    <property type="match status" value="2"/>
</dbReference>
<dbReference type="GO" id="GO:0004252">
    <property type="term" value="F:serine-type endopeptidase activity"/>
    <property type="evidence" value="ECO:0007669"/>
    <property type="project" value="InterPro"/>
</dbReference>
<dbReference type="InterPro" id="IPR001478">
    <property type="entry name" value="PDZ"/>
</dbReference>
<proteinExistence type="predicted"/>
<dbReference type="InterPro" id="IPR009003">
    <property type="entry name" value="Peptidase_S1_PA"/>
</dbReference>
<evidence type="ECO:0000256" key="1">
    <source>
        <dbReference type="ARBA" id="ARBA00022670"/>
    </source>
</evidence>
<dbReference type="SUPFAM" id="SSF50156">
    <property type="entry name" value="PDZ domain-like"/>
    <property type="match status" value="2"/>
</dbReference>
<feature type="domain" description="PDZ" evidence="3">
    <location>
        <begin position="118"/>
        <end position="209"/>
    </location>
</feature>
<dbReference type="PANTHER" id="PTHR43343">
    <property type="entry name" value="PEPTIDASE S12"/>
    <property type="match status" value="1"/>
</dbReference>
<dbReference type="Gene3D" id="2.30.42.10">
    <property type="match status" value="2"/>
</dbReference>
<feature type="domain" description="PDZ" evidence="3">
    <location>
        <begin position="227"/>
        <end position="317"/>
    </location>
</feature>
<keyword evidence="2" id="KW-0378">Hydrolase</keyword>
<gene>
    <name evidence="4" type="ORF">METZ01_LOCUS234400</name>
</gene>
<dbReference type="PRINTS" id="PR00834">
    <property type="entry name" value="PROTEASES2C"/>
</dbReference>
<evidence type="ECO:0000259" key="3">
    <source>
        <dbReference type="PROSITE" id="PS50106"/>
    </source>
</evidence>
<dbReference type="SUPFAM" id="SSF50494">
    <property type="entry name" value="Trypsin-like serine proteases"/>
    <property type="match status" value="1"/>
</dbReference>
<dbReference type="Pfam" id="PF13365">
    <property type="entry name" value="Trypsin_2"/>
    <property type="match status" value="1"/>
</dbReference>
<dbReference type="PANTHER" id="PTHR43343:SF3">
    <property type="entry name" value="PROTEASE DO-LIKE 8, CHLOROPLASTIC"/>
    <property type="match status" value="1"/>
</dbReference>
<sequence>MAVLKIDEMEDLPFLSFTDSDELGVGEWVVAIGNPFGQLHTVTTGIVSAVGRSAHLSDYEDYIQTDAAINPGNSGGALVDTRAGLVGINTAIMSRSGGYQGIGFAIPANLVQNIMSQLIENGEVHRGMLGVQIDNVDADMAQALGLERNEGALVEEVVDDTPAQEAGIEALDVIVAVDGELVEGKAALRAYIAHKPPGTQVVLTLLRDGREKSVPVTLTVLETPVAAAPSEPDDDNERLGLRVRNLTDEVADRLGLDEQDGVIISRVQRGSRAQRAGLQQYDLIVEVNREAISDIEDYEDALEQATGTALLMIRRPSRRGTLTDVVALRLPD</sequence>
<dbReference type="AlphaFoldDB" id="A0A382H2K5"/>
<dbReference type="PROSITE" id="PS50106">
    <property type="entry name" value="PDZ"/>
    <property type="match status" value="2"/>
</dbReference>
<evidence type="ECO:0000256" key="2">
    <source>
        <dbReference type="ARBA" id="ARBA00022801"/>
    </source>
</evidence>